<dbReference type="GO" id="GO:0035091">
    <property type="term" value="F:phosphatidylinositol binding"/>
    <property type="evidence" value="ECO:0007669"/>
    <property type="project" value="TreeGrafter"/>
</dbReference>
<dbReference type="Pfam" id="PF13521">
    <property type="entry name" value="AAA_28"/>
    <property type="match status" value="1"/>
</dbReference>
<dbReference type="Gene3D" id="3.40.50.300">
    <property type="entry name" value="P-loop containing nucleotide triphosphate hydrolases"/>
    <property type="match status" value="1"/>
</dbReference>
<protein>
    <recommendedName>
        <fullName evidence="1">NadR/Ttd14 AAA domain-containing protein</fullName>
    </recommendedName>
</protein>
<evidence type="ECO:0000313" key="2">
    <source>
        <dbReference type="EMBL" id="OHA07430.1"/>
    </source>
</evidence>
<evidence type="ECO:0000259" key="1">
    <source>
        <dbReference type="Pfam" id="PF13521"/>
    </source>
</evidence>
<dbReference type="Proteomes" id="UP000177982">
    <property type="component" value="Unassembled WGS sequence"/>
</dbReference>
<dbReference type="SUPFAM" id="SSF52540">
    <property type="entry name" value="P-loop containing nucleoside triphosphate hydrolases"/>
    <property type="match status" value="1"/>
</dbReference>
<dbReference type="GO" id="GO:0005525">
    <property type="term" value="F:GTP binding"/>
    <property type="evidence" value="ECO:0007669"/>
    <property type="project" value="TreeGrafter"/>
</dbReference>
<organism evidence="2 3">
    <name type="scientific">Candidatus Sungbacteria bacterium RIFCSPLOWO2_01_FULL_47_10</name>
    <dbReference type="NCBI Taxonomy" id="1802276"/>
    <lineage>
        <taxon>Bacteria</taxon>
        <taxon>Candidatus Sungiibacteriota</taxon>
    </lineage>
</organism>
<proteinExistence type="predicted"/>
<dbReference type="PANTHER" id="PTHR34932:SF1">
    <property type="entry name" value="TRPL TRANSLOCATION DEFECT PROTEIN 14"/>
    <property type="match status" value="1"/>
</dbReference>
<dbReference type="InterPro" id="IPR033469">
    <property type="entry name" value="CYTH-like_dom_sf"/>
</dbReference>
<feature type="domain" description="NadR/Ttd14 AAA" evidence="1">
    <location>
        <begin position="7"/>
        <end position="187"/>
    </location>
</feature>
<dbReference type="GO" id="GO:0070300">
    <property type="term" value="F:phosphatidic acid binding"/>
    <property type="evidence" value="ECO:0007669"/>
    <property type="project" value="TreeGrafter"/>
</dbReference>
<dbReference type="Gene3D" id="2.40.320.10">
    <property type="entry name" value="Hypothetical Protein Pfu-838710-001"/>
    <property type="match status" value="1"/>
</dbReference>
<gene>
    <name evidence="2" type="ORF">A2934_05575</name>
</gene>
<name>A0A1G2L7C0_9BACT</name>
<dbReference type="AlphaFoldDB" id="A0A1G2L7C0"/>
<sequence length="383" mass="43644">MRDIPAIVITGGPCSGKSTAMARIPEKLCDYGFSALTVPEAATQLFSSGVKIGEDGIPSMEFQEYILRLQIAHEELYRNMLGRHKNPKKVLLCDRGLMDGKAYMAPDDFATLLKKMGLNEVMLRDAPYVSVIHLVTAAIGAAEFYTTANNTERKESPEEAITLDTRTLEAWVGCPHLRAIDNSTDFEGKMQRLLVSVCRVLGIPAPMEIERSFIIYLPEFSHLPVFSNVVEIEQTYLKPVDEFRRRMRRRSQNGHYTFTETKKKKIKAGTMYEVERNITPEEYSGYMAGERDHSRDIIRKIRHCFAWSNQYFEADVFCEPTYSRMIAALCEDGISFNPSRPIVRLEVELTDENDRLEIPPFIEVIKEVTGDDRYSNSSLALIR</sequence>
<dbReference type="InterPro" id="IPR038727">
    <property type="entry name" value="NadR/Ttd14_AAA_dom"/>
</dbReference>
<dbReference type="PANTHER" id="PTHR34932">
    <property type="entry name" value="TRPL TRANSLOCATION DEFECT PROTEIN 14"/>
    <property type="match status" value="1"/>
</dbReference>
<dbReference type="InterPro" id="IPR053227">
    <property type="entry name" value="TRPL-trafficking_regulator"/>
</dbReference>
<dbReference type="EMBL" id="MHQO01000010">
    <property type="protein sequence ID" value="OHA07430.1"/>
    <property type="molecule type" value="Genomic_DNA"/>
</dbReference>
<reference evidence="2 3" key="1">
    <citation type="journal article" date="2016" name="Nat. Commun.">
        <title>Thousands of microbial genomes shed light on interconnected biogeochemical processes in an aquifer system.</title>
        <authorList>
            <person name="Anantharaman K."/>
            <person name="Brown C.T."/>
            <person name="Hug L.A."/>
            <person name="Sharon I."/>
            <person name="Castelle C.J."/>
            <person name="Probst A.J."/>
            <person name="Thomas B.C."/>
            <person name="Singh A."/>
            <person name="Wilkins M.J."/>
            <person name="Karaoz U."/>
            <person name="Brodie E.L."/>
            <person name="Williams K.H."/>
            <person name="Hubbard S.S."/>
            <person name="Banfield J.F."/>
        </authorList>
    </citation>
    <scope>NUCLEOTIDE SEQUENCE [LARGE SCALE GENOMIC DNA]</scope>
</reference>
<accession>A0A1G2L7C0</accession>
<dbReference type="SUPFAM" id="SSF55154">
    <property type="entry name" value="CYTH-like phosphatases"/>
    <property type="match status" value="1"/>
</dbReference>
<dbReference type="InterPro" id="IPR027417">
    <property type="entry name" value="P-loop_NTPase"/>
</dbReference>
<comment type="caution">
    <text evidence="2">The sequence shown here is derived from an EMBL/GenBank/DDBJ whole genome shotgun (WGS) entry which is preliminary data.</text>
</comment>
<evidence type="ECO:0000313" key="3">
    <source>
        <dbReference type="Proteomes" id="UP000177982"/>
    </source>
</evidence>